<evidence type="ECO:0000313" key="2">
    <source>
        <dbReference type="Proteomes" id="UP000307768"/>
    </source>
</evidence>
<dbReference type="SUPFAM" id="SSF54909">
    <property type="entry name" value="Dimeric alpha+beta barrel"/>
    <property type="match status" value="1"/>
</dbReference>
<dbReference type="Proteomes" id="UP000307768">
    <property type="component" value="Unassembled WGS sequence"/>
</dbReference>
<dbReference type="OrthoDB" id="3481501at2"/>
<organism evidence="1 2">
    <name type="scientific">Mumia zhuanghuii</name>
    <dbReference type="NCBI Taxonomy" id="2585211"/>
    <lineage>
        <taxon>Bacteria</taxon>
        <taxon>Bacillati</taxon>
        <taxon>Actinomycetota</taxon>
        <taxon>Actinomycetes</taxon>
        <taxon>Propionibacteriales</taxon>
        <taxon>Nocardioidaceae</taxon>
        <taxon>Mumia</taxon>
    </lineage>
</organism>
<name>A0A5Q6RYC1_9ACTN</name>
<accession>A0A5Q6RYC1</accession>
<reference evidence="1 2" key="1">
    <citation type="submission" date="2019-09" db="EMBL/GenBank/DDBJ databases">
        <title>Mumia zhuanghuii sp. nov. isolated from the intestinal contents of plateau pika (Ochotona curzoniae) in the Qinghai-Tibet plateau of China.</title>
        <authorList>
            <person name="Tian Z."/>
        </authorList>
    </citation>
    <scope>NUCLEOTIDE SEQUENCE [LARGE SCALE GENOMIC DNA]</scope>
    <source>
        <strain evidence="2">350</strain>
    </source>
</reference>
<dbReference type="AlphaFoldDB" id="A0A5Q6RYC1"/>
<proteinExistence type="predicted"/>
<dbReference type="RefSeq" id="WP_149770010.1">
    <property type="nucleotide sequence ID" value="NZ_VDFQ02000003.1"/>
</dbReference>
<dbReference type="EMBL" id="VDFQ02000003">
    <property type="protein sequence ID" value="KAA1423059.1"/>
    <property type="molecule type" value="Genomic_DNA"/>
</dbReference>
<dbReference type="InterPro" id="IPR011008">
    <property type="entry name" value="Dimeric_a/b-barrel"/>
</dbReference>
<evidence type="ECO:0000313" key="1">
    <source>
        <dbReference type="EMBL" id="KAA1423059.1"/>
    </source>
</evidence>
<dbReference type="Gene3D" id="3.30.70.100">
    <property type="match status" value="1"/>
</dbReference>
<protein>
    <recommendedName>
        <fullName evidence="3">EthD domain-containing protein</fullName>
    </recommendedName>
</protein>
<comment type="caution">
    <text evidence="1">The sequence shown here is derived from an EMBL/GenBank/DDBJ whole genome shotgun (WGS) entry which is preliminary data.</text>
</comment>
<sequence>MTNAIMVVKTNPVGGREDEFNAWYSGQHVPEILRVPGFVGARRYVALDQPVDDGGDAGFRYVAIYEIEGPVPDALAALGAAGIEPSPAMDERTSVAVYTTFPPKP</sequence>
<gene>
    <name evidence="1" type="ORF">FE697_013065</name>
</gene>
<evidence type="ECO:0008006" key="3">
    <source>
        <dbReference type="Google" id="ProtNLM"/>
    </source>
</evidence>